<dbReference type="GO" id="GO:0003676">
    <property type="term" value="F:nucleic acid binding"/>
    <property type="evidence" value="ECO:0007669"/>
    <property type="project" value="InterPro"/>
</dbReference>
<evidence type="ECO:0000313" key="17">
    <source>
        <dbReference type="Proteomes" id="UP000093000"/>
    </source>
</evidence>
<comment type="caution">
    <text evidence="16">The sequence shown here is derived from an EMBL/GenBank/DDBJ whole genome shotgun (WGS) entry which is preliminary data.</text>
</comment>
<dbReference type="GO" id="GO:0006283">
    <property type="term" value="P:transcription-coupled nucleotide-excision repair"/>
    <property type="evidence" value="ECO:0007669"/>
    <property type="project" value="EnsemblFungi"/>
</dbReference>
<feature type="zinc finger region" description="C4-type" evidence="13">
    <location>
        <begin position="7"/>
        <end position="32"/>
    </location>
</feature>
<dbReference type="InParanoid" id="A0A1C7N1H2"/>
<reference evidence="16 17" key="1">
    <citation type="submission" date="2016-03" db="EMBL/GenBank/DDBJ databases">
        <title>Choanephora cucurbitarum.</title>
        <authorList>
            <person name="Min B."/>
            <person name="Park H."/>
            <person name="Park J.-H."/>
            <person name="Shin H.-D."/>
            <person name="Choi I.-G."/>
        </authorList>
    </citation>
    <scope>NUCLEOTIDE SEQUENCE [LARGE SCALE GENOMIC DNA]</scope>
    <source>
        <strain evidence="16 17">KUS-F28377</strain>
    </source>
</reference>
<dbReference type="PANTHER" id="PTHR11239">
    <property type="entry name" value="DNA-DIRECTED RNA POLYMERASE"/>
    <property type="match status" value="1"/>
</dbReference>
<dbReference type="EMBL" id="LUGH01000754">
    <property type="protein sequence ID" value="OBZ82942.1"/>
    <property type="molecule type" value="Genomic_DNA"/>
</dbReference>
<evidence type="ECO:0000256" key="9">
    <source>
        <dbReference type="ARBA" id="ARBA00055413"/>
    </source>
</evidence>
<keyword evidence="7 11" id="KW-0804">Transcription</keyword>
<dbReference type="GO" id="GO:0000419">
    <property type="term" value="C:RNA polymerase V complex"/>
    <property type="evidence" value="ECO:0007669"/>
    <property type="project" value="UniProtKB-ARBA"/>
</dbReference>
<dbReference type="Gene3D" id="2.20.25.10">
    <property type="match status" value="2"/>
</dbReference>
<dbReference type="PROSITE" id="PS51133">
    <property type="entry name" value="ZF_TFIIS_2"/>
    <property type="match status" value="1"/>
</dbReference>
<protein>
    <recommendedName>
        <fullName evidence="11">DNA-directed RNA polymerase subunit</fullName>
    </recommendedName>
</protein>
<dbReference type="FunCoup" id="A0A1C7N1H2">
    <property type="interactions" value="260"/>
</dbReference>
<dbReference type="PANTHER" id="PTHR11239:SF1">
    <property type="entry name" value="DNA-DIRECTED RNA POLYMERASE II SUBUNIT RPB9"/>
    <property type="match status" value="1"/>
</dbReference>
<comment type="similarity">
    <text evidence="11 14">Belongs to the archaeal rpoM/eukaryotic RPA12/RPB9/RPC11 RNA polymerase family.</text>
</comment>
<evidence type="ECO:0000313" key="16">
    <source>
        <dbReference type="EMBL" id="OBZ82942.1"/>
    </source>
</evidence>
<dbReference type="InterPro" id="IPR034012">
    <property type="entry name" value="Zn_ribbon_RPB9_C"/>
</dbReference>
<dbReference type="PIRSF" id="PIRSF005586">
    <property type="entry name" value="RNApol_RpoM"/>
    <property type="match status" value="1"/>
</dbReference>
<evidence type="ECO:0000259" key="15">
    <source>
        <dbReference type="PROSITE" id="PS51133"/>
    </source>
</evidence>
<feature type="binding site" evidence="12">
    <location>
        <position position="75"/>
    </location>
    <ligand>
        <name>Zn(2+)</name>
        <dbReference type="ChEBI" id="CHEBI:29105"/>
        <label>2</label>
    </ligand>
</feature>
<dbReference type="GO" id="GO:0005730">
    <property type="term" value="C:nucleolus"/>
    <property type="evidence" value="ECO:0007669"/>
    <property type="project" value="UniProtKB-SubCell"/>
</dbReference>
<dbReference type="InterPro" id="IPR001529">
    <property type="entry name" value="Zn_ribbon_RPB9"/>
</dbReference>
<dbReference type="SUPFAM" id="SSF57783">
    <property type="entry name" value="Zinc beta-ribbon"/>
    <property type="match status" value="2"/>
</dbReference>
<dbReference type="SMART" id="SM00440">
    <property type="entry name" value="ZnF_C2C2"/>
    <property type="match status" value="1"/>
</dbReference>
<sequence length="116" mass="13374">MASVKYCLECNNLLYPREDKAQRKLLFSCRNCPYQEDADNYCVYRHEIVHAPSEQTMMLTDLSTDPTLPRTNMPCAHCGHPEAVFFQSSSRRADAKMTLFYVCGNKGCGHRWTDDK</sequence>
<feature type="domain" description="TFIIS-type" evidence="15">
    <location>
        <begin position="71"/>
        <end position="113"/>
    </location>
</feature>
<dbReference type="GO" id="GO:0003968">
    <property type="term" value="F:RNA-directed RNA polymerase activity"/>
    <property type="evidence" value="ECO:0007669"/>
    <property type="project" value="EnsemblFungi"/>
</dbReference>
<evidence type="ECO:0000256" key="1">
    <source>
        <dbReference type="ARBA" id="ARBA00004604"/>
    </source>
</evidence>
<keyword evidence="17" id="KW-1185">Reference proteome</keyword>
<evidence type="ECO:0000256" key="2">
    <source>
        <dbReference type="ARBA" id="ARBA00011730"/>
    </source>
</evidence>
<dbReference type="InterPro" id="IPR019761">
    <property type="entry name" value="DNA-dir_RNA_pol-M_15_CS"/>
</dbReference>
<dbReference type="InterPro" id="IPR012164">
    <property type="entry name" value="Rpa12/Rpb9/Rpc10/TFS"/>
</dbReference>
<keyword evidence="6 12" id="KW-0862">Zinc</keyword>
<evidence type="ECO:0000256" key="3">
    <source>
        <dbReference type="ARBA" id="ARBA00022478"/>
    </source>
</evidence>
<dbReference type="OrthoDB" id="282270at2759"/>
<dbReference type="GO" id="GO:0001193">
    <property type="term" value="P:maintenance of transcriptional fidelity during transcription elongation by RNA polymerase II"/>
    <property type="evidence" value="ECO:0007669"/>
    <property type="project" value="EnsemblFungi"/>
</dbReference>
<keyword evidence="3 11" id="KW-0240">DNA-directed RNA polymerase</keyword>
<evidence type="ECO:0000256" key="10">
    <source>
        <dbReference type="ARBA" id="ARBA00063449"/>
    </source>
</evidence>
<dbReference type="Pfam" id="PF02150">
    <property type="entry name" value="Zn_ribbon_RPB9"/>
    <property type="match status" value="1"/>
</dbReference>
<dbReference type="SMART" id="SM00661">
    <property type="entry name" value="RPOL9"/>
    <property type="match status" value="1"/>
</dbReference>
<evidence type="ECO:0000256" key="13">
    <source>
        <dbReference type="PIRSR" id="PIRSR005586-2"/>
    </source>
</evidence>
<dbReference type="Pfam" id="PF01096">
    <property type="entry name" value="Zn_ribbon_TFIIS"/>
    <property type="match status" value="1"/>
</dbReference>
<evidence type="ECO:0000256" key="4">
    <source>
        <dbReference type="ARBA" id="ARBA00022723"/>
    </source>
</evidence>
<name>A0A1C7N1H2_9FUNG</name>
<evidence type="ECO:0000256" key="8">
    <source>
        <dbReference type="ARBA" id="ARBA00023242"/>
    </source>
</evidence>
<dbReference type="FunFam" id="2.20.25.10:FF:000008">
    <property type="entry name" value="DNA-directed RNA polymerase II subunit RPB9"/>
    <property type="match status" value="1"/>
</dbReference>
<comment type="subunit">
    <text evidence="10">Component of the RNA polymerase II, IV and V complexes. Interacts with NRPD1.</text>
</comment>
<dbReference type="Proteomes" id="UP000093000">
    <property type="component" value="Unassembled WGS sequence"/>
</dbReference>
<feature type="binding site" evidence="12">
    <location>
        <position position="10"/>
    </location>
    <ligand>
        <name>Zn(2+)</name>
        <dbReference type="ChEBI" id="CHEBI:29105"/>
        <label>1</label>
    </ligand>
</feature>
<evidence type="ECO:0000256" key="12">
    <source>
        <dbReference type="PIRSR" id="PIRSR005586-1"/>
    </source>
</evidence>
<dbReference type="FunFam" id="2.20.25.10:FF:000004">
    <property type="entry name" value="DNA-directed RNA polymerase subunit"/>
    <property type="match status" value="1"/>
</dbReference>
<evidence type="ECO:0000256" key="11">
    <source>
        <dbReference type="PIRNR" id="PIRNR005586"/>
    </source>
</evidence>
<feature type="binding site" evidence="12">
    <location>
        <position position="32"/>
    </location>
    <ligand>
        <name>Zn(2+)</name>
        <dbReference type="ChEBI" id="CHEBI:29105"/>
        <label>1</label>
    </ligand>
</feature>
<proteinExistence type="inferred from homology"/>
<organism evidence="16 17">
    <name type="scientific">Choanephora cucurbitarum</name>
    <dbReference type="NCBI Taxonomy" id="101091"/>
    <lineage>
        <taxon>Eukaryota</taxon>
        <taxon>Fungi</taxon>
        <taxon>Fungi incertae sedis</taxon>
        <taxon>Mucoromycota</taxon>
        <taxon>Mucoromycotina</taxon>
        <taxon>Mucoromycetes</taxon>
        <taxon>Mucorales</taxon>
        <taxon>Mucorineae</taxon>
        <taxon>Choanephoraceae</taxon>
        <taxon>Choanephoroideae</taxon>
        <taxon>Choanephora</taxon>
    </lineage>
</organism>
<evidence type="ECO:0000256" key="7">
    <source>
        <dbReference type="ARBA" id="ARBA00023163"/>
    </source>
</evidence>
<gene>
    <name evidence="16" type="primary">NRPB9A</name>
    <name evidence="16" type="ORF">A0J61_09005</name>
</gene>
<dbReference type="GO" id="GO:0003899">
    <property type="term" value="F:DNA-directed RNA polymerase activity"/>
    <property type="evidence" value="ECO:0007669"/>
    <property type="project" value="InterPro"/>
</dbReference>
<dbReference type="GO" id="GO:0005665">
    <property type="term" value="C:RNA polymerase II, core complex"/>
    <property type="evidence" value="ECO:0007669"/>
    <property type="project" value="EnsemblFungi"/>
</dbReference>
<feature type="binding site" evidence="12">
    <location>
        <position position="29"/>
    </location>
    <ligand>
        <name>Zn(2+)</name>
        <dbReference type="ChEBI" id="CHEBI:29105"/>
        <label>1</label>
    </ligand>
</feature>
<dbReference type="PROSITE" id="PS01030">
    <property type="entry name" value="RNA_POL_M_15KD"/>
    <property type="match status" value="1"/>
</dbReference>
<dbReference type="InterPro" id="IPR001222">
    <property type="entry name" value="Znf_TFIIS"/>
</dbReference>
<feature type="binding site" evidence="12">
    <location>
        <position position="7"/>
    </location>
    <ligand>
        <name>Zn(2+)</name>
        <dbReference type="ChEBI" id="CHEBI:29105"/>
        <label>1</label>
    </ligand>
</feature>
<comment type="subunit">
    <text evidence="2">Component of the RNA polymerase II (Pol II) complex consisting of 12 subunits.</text>
</comment>
<keyword evidence="4 12" id="KW-0479">Metal-binding</keyword>
<dbReference type="CDD" id="cd10508">
    <property type="entry name" value="Zn-ribbon_RPB9"/>
    <property type="match status" value="1"/>
</dbReference>
<keyword evidence="8 11" id="KW-0539">Nucleus</keyword>
<accession>A0A1C7N1H2</accession>
<dbReference type="STRING" id="101091.A0A1C7N1H2"/>
<feature type="binding site" evidence="12">
    <location>
        <position position="78"/>
    </location>
    <ligand>
        <name>Zn(2+)</name>
        <dbReference type="ChEBI" id="CHEBI:29105"/>
        <label>2</label>
    </ligand>
</feature>
<evidence type="ECO:0000256" key="5">
    <source>
        <dbReference type="ARBA" id="ARBA00022771"/>
    </source>
</evidence>
<feature type="binding site" evidence="12">
    <location>
        <position position="108"/>
    </location>
    <ligand>
        <name>Zn(2+)</name>
        <dbReference type="ChEBI" id="CHEBI:29105"/>
        <label>2</label>
    </ligand>
</feature>
<dbReference type="GO" id="GO:0006367">
    <property type="term" value="P:transcription initiation at RNA polymerase II promoter"/>
    <property type="evidence" value="ECO:0007669"/>
    <property type="project" value="EnsemblFungi"/>
</dbReference>
<evidence type="ECO:0000256" key="14">
    <source>
        <dbReference type="RuleBase" id="RU003474"/>
    </source>
</evidence>
<comment type="subcellular location">
    <subcellularLocation>
        <location evidence="1">Nucleus</location>
        <location evidence="1">Nucleolus</location>
    </subcellularLocation>
</comment>
<evidence type="ECO:0000256" key="6">
    <source>
        <dbReference type="ARBA" id="ARBA00022833"/>
    </source>
</evidence>
<keyword evidence="5 13" id="KW-0863">Zinc-finger</keyword>
<dbReference type="AlphaFoldDB" id="A0A1C7N1H2"/>
<dbReference type="GO" id="GO:0008270">
    <property type="term" value="F:zinc ion binding"/>
    <property type="evidence" value="ECO:0007669"/>
    <property type="project" value="UniProtKB-KW"/>
</dbReference>
<feature type="binding site" evidence="12">
    <location>
        <position position="103"/>
    </location>
    <ligand>
        <name>Zn(2+)</name>
        <dbReference type="ChEBI" id="CHEBI:29105"/>
        <label>2</label>
    </ligand>
</feature>
<comment type="function">
    <text evidence="9">DNA-dependent RNA polymerase catalyzes the transcription of DNA into RNA using the four ribonucleoside triphosphates as substrates. Component of RNA polymerase II which synthesizes mRNA precursors and many functional non-coding RNAs. Pol II is the central component of the basal RNA polymerase II transcription machinery. It is composed of mobile elements that move relative to each other. Component of RNA polymerases IV and V which mediate short-interfering RNAs (siRNA) accumulation and subsequent RNA-directed DNA methylation-dependent (RdDM) transcriptional gene silencing (TGS) of endogenous repeated sequences, including transposable elements. Required for RNA silencing.</text>
</comment>